<gene>
    <name evidence="8" type="ORF">DEX24_12310</name>
</gene>
<evidence type="ECO:0000313" key="8">
    <source>
        <dbReference type="EMBL" id="PWI24737.1"/>
    </source>
</evidence>
<evidence type="ECO:0000256" key="3">
    <source>
        <dbReference type="ARBA" id="ARBA00022692"/>
    </source>
</evidence>
<dbReference type="AlphaFoldDB" id="A0A2U3AJN5"/>
<evidence type="ECO:0000256" key="5">
    <source>
        <dbReference type="ARBA" id="ARBA00023136"/>
    </source>
</evidence>
<accession>A0A2U3AJN5</accession>
<keyword evidence="9" id="KW-1185">Reference proteome</keyword>
<comment type="caution">
    <text evidence="8">The sequence shown here is derived from an EMBL/GenBank/DDBJ whole genome shotgun (WGS) entry which is preliminary data.</text>
</comment>
<sequence>MNKKELKFLHITGILDGISLLLLLSIAMPLKYFADLPIAVQITGSIHGAIFVTYLLSILIVQLRIRWAFKYSFMAGVVAFIPFGNFVFDRFIKKYDAKLA</sequence>
<feature type="transmembrane region" description="Helical" evidence="6">
    <location>
        <begin position="12"/>
        <end position="32"/>
    </location>
</feature>
<evidence type="ECO:0000313" key="9">
    <source>
        <dbReference type="Proteomes" id="UP000245938"/>
    </source>
</evidence>
<dbReference type="NCBIfam" id="TIGR03954">
    <property type="entry name" value="integ_memb_HG"/>
    <property type="match status" value="1"/>
</dbReference>
<evidence type="ECO:0000256" key="6">
    <source>
        <dbReference type="SAM" id="Phobius"/>
    </source>
</evidence>
<dbReference type="OrthoDB" id="1121311at2"/>
<keyword evidence="5 6" id="KW-0472">Membrane</keyword>
<keyword evidence="3 6" id="KW-0812">Transmembrane</keyword>
<dbReference type="InterPro" id="IPR023845">
    <property type="entry name" value="DUF3817_TM"/>
</dbReference>
<organism evidence="8 9">
    <name type="scientific">Kurthia sibirica</name>
    <dbReference type="NCBI Taxonomy" id="202750"/>
    <lineage>
        <taxon>Bacteria</taxon>
        <taxon>Bacillati</taxon>
        <taxon>Bacillota</taxon>
        <taxon>Bacilli</taxon>
        <taxon>Bacillales</taxon>
        <taxon>Caryophanaceae</taxon>
        <taxon>Kurthia</taxon>
    </lineage>
</organism>
<feature type="domain" description="DUF3817" evidence="7">
    <location>
        <begin position="6"/>
        <end position="93"/>
    </location>
</feature>
<evidence type="ECO:0000256" key="1">
    <source>
        <dbReference type="ARBA" id="ARBA00004651"/>
    </source>
</evidence>
<dbReference type="Proteomes" id="UP000245938">
    <property type="component" value="Unassembled WGS sequence"/>
</dbReference>
<dbReference type="Pfam" id="PF12823">
    <property type="entry name" value="DUF3817"/>
    <property type="match status" value="1"/>
</dbReference>
<dbReference type="EMBL" id="QFVR01000017">
    <property type="protein sequence ID" value="PWI24737.1"/>
    <property type="molecule type" value="Genomic_DNA"/>
</dbReference>
<dbReference type="RefSeq" id="WP_109306704.1">
    <property type="nucleotide sequence ID" value="NZ_BJUF01000037.1"/>
</dbReference>
<proteinExistence type="predicted"/>
<dbReference type="PANTHER" id="PTHR40077:SF1">
    <property type="entry name" value="MEMBRANE PROTEIN"/>
    <property type="match status" value="1"/>
</dbReference>
<feature type="transmembrane region" description="Helical" evidence="6">
    <location>
        <begin position="38"/>
        <end position="61"/>
    </location>
</feature>
<dbReference type="GO" id="GO:0005886">
    <property type="term" value="C:plasma membrane"/>
    <property type="evidence" value="ECO:0007669"/>
    <property type="project" value="UniProtKB-SubCell"/>
</dbReference>
<evidence type="ECO:0000256" key="4">
    <source>
        <dbReference type="ARBA" id="ARBA00022989"/>
    </source>
</evidence>
<protein>
    <recommendedName>
        <fullName evidence="7">DUF3817 domain-containing protein</fullName>
    </recommendedName>
</protein>
<keyword evidence="4 6" id="KW-1133">Transmembrane helix</keyword>
<reference evidence="8 9" key="1">
    <citation type="submission" date="2018-05" db="EMBL/GenBank/DDBJ databases">
        <title>Kurthia sibirica genome sequence.</title>
        <authorList>
            <person name="Maclea K.S."/>
            <person name="Goen A.E."/>
        </authorList>
    </citation>
    <scope>NUCLEOTIDE SEQUENCE [LARGE SCALE GENOMIC DNA]</scope>
    <source>
        <strain evidence="8 9">ATCC 49154</strain>
    </source>
</reference>
<name>A0A2U3AJN5_9BACL</name>
<evidence type="ECO:0000256" key="2">
    <source>
        <dbReference type="ARBA" id="ARBA00022475"/>
    </source>
</evidence>
<feature type="transmembrane region" description="Helical" evidence="6">
    <location>
        <begin position="68"/>
        <end position="88"/>
    </location>
</feature>
<keyword evidence="2" id="KW-1003">Cell membrane</keyword>
<evidence type="ECO:0000259" key="7">
    <source>
        <dbReference type="Pfam" id="PF12823"/>
    </source>
</evidence>
<dbReference type="PANTHER" id="PTHR40077">
    <property type="entry name" value="MEMBRANE PROTEIN-RELATED"/>
    <property type="match status" value="1"/>
</dbReference>
<comment type="subcellular location">
    <subcellularLocation>
        <location evidence="1">Cell membrane</location>
        <topology evidence="1">Multi-pass membrane protein</topology>
    </subcellularLocation>
</comment>